<comment type="caution">
    <text evidence="1">The sequence shown here is derived from an EMBL/GenBank/DDBJ whole genome shotgun (WGS) entry which is preliminary data.</text>
</comment>
<proteinExistence type="predicted"/>
<dbReference type="InterPro" id="IPR021373">
    <property type="entry name" value="DUF2993"/>
</dbReference>
<dbReference type="AlphaFoldDB" id="A0A2U1T9L2"/>
<organism evidence="1 2">
    <name type="scientific">Corynebacterium yudongzhengii</name>
    <dbReference type="NCBI Taxonomy" id="2080740"/>
    <lineage>
        <taxon>Bacteria</taxon>
        <taxon>Bacillati</taxon>
        <taxon>Actinomycetota</taxon>
        <taxon>Actinomycetes</taxon>
        <taxon>Mycobacteriales</taxon>
        <taxon>Corynebacteriaceae</taxon>
        <taxon>Corynebacterium</taxon>
    </lineage>
</organism>
<keyword evidence="2" id="KW-1185">Reference proteome</keyword>
<dbReference type="OrthoDB" id="4424949at2"/>
<dbReference type="EMBL" id="QEEZ01000001">
    <property type="protein sequence ID" value="PWC02679.1"/>
    <property type="molecule type" value="Genomic_DNA"/>
</dbReference>
<name>A0A2U1T9L2_9CORY</name>
<dbReference type="Pfam" id="PF11209">
    <property type="entry name" value="LmeA"/>
    <property type="match status" value="1"/>
</dbReference>
<protein>
    <submittedName>
        <fullName evidence="1">DUF2993 domain-containing protein</fullName>
    </submittedName>
</protein>
<dbReference type="Proteomes" id="UP000244989">
    <property type="component" value="Unassembled WGS sequence"/>
</dbReference>
<gene>
    <name evidence="1" type="ORF">DF222_00010</name>
</gene>
<accession>A0A2U1T9L2</accession>
<evidence type="ECO:0000313" key="1">
    <source>
        <dbReference type="EMBL" id="PWC02679.1"/>
    </source>
</evidence>
<reference evidence="2" key="1">
    <citation type="submission" date="2018-04" db="EMBL/GenBank/DDBJ databases">
        <authorList>
            <person name="Liu S."/>
            <person name="Wang Z."/>
            <person name="Li J."/>
        </authorList>
    </citation>
    <scope>NUCLEOTIDE SEQUENCE [LARGE SCALE GENOMIC DNA]</scope>
    <source>
        <strain evidence="2">2189</strain>
    </source>
</reference>
<dbReference type="RefSeq" id="WP_108430763.1">
    <property type="nucleotide sequence ID" value="NZ_CP026947.1"/>
</dbReference>
<dbReference type="KEGG" id="cyz:C3B44_01280"/>
<sequence length="268" mass="28862">MSQRSTGSTVAKVLITILVLVVLLIILAEVGLRMFMSNQITSSIEEQSQQDQVELTEEPEVSFGTAPLVFGLFAGQLNEVNVRTPSTLEITEQAVSGQPATDLHMQGMDLSEEMVSDRVTVTTELPEDYLLAVMREQLVRQQPEDAGPLADHLTVTDVTANGADNTIDLEFVHGAAVISLTPVEQDGQVSFAADGTQIFGFDLPEQATDQITEAFAEGVNAQTNEEANVRIADIQILDGALRITLDGENVPLGELARQAEQSGELGRV</sequence>
<evidence type="ECO:0000313" key="2">
    <source>
        <dbReference type="Proteomes" id="UP000244989"/>
    </source>
</evidence>